<dbReference type="GO" id="GO:0008173">
    <property type="term" value="F:RNA methyltransferase activity"/>
    <property type="evidence" value="ECO:0007669"/>
    <property type="project" value="InterPro"/>
</dbReference>
<evidence type="ECO:0000313" key="4">
    <source>
        <dbReference type="EMBL" id="QIJ71979.1"/>
    </source>
</evidence>
<evidence type="ECO:0000313" key="5">
    <source>
        <dbReference type="Proteomes" id="UP000502179"/>
    </source>
</evidence>
<dbReference type="GO" id="GO:0006396">
    <property type="term" value="P:RNA processing"/>
    <property type="evidence" value="ECO:0007669"/>
    <property type="project" value="InterPro"/>
</dbReference>
<dbReference type="SMART" id="SM00967">
    <property type="entry name" value="SpoU_sub_bind"/>
    <property type="match status" value="1"/>
</dbReference>
<reference evidence="4 5" key="1">
    <citation type="submission" date="2020-02" db="EMBL/GenBank/DDBJ databases">
        <title>Genome analysis of Thermosulfuriphilus ammonigenes ST65T, an anaerobic thermophilic chemolithoautotrophic bacterium isolated from a deep-sea hydrothermal vent.</title>
        <authorList>
            <person name="Slobodkina G."/>
            <person name="Allioux M."/>
            <person name="Merkel A."/>
            <person name="Alain K."/>
            <person name="Jebbar M."/>
            <person name="Slobodkin A."/>
        </authorList>
    </citation>
    <scope>NUCLEOTIDE SEQUENCE [LARGE SCALE GENOMIC DNA]</scope>
    <source>
        <strain evidence="4 5">ST65</strain>
    </source>
</reference>
<evidence type="ECO:0000256" key="3">
    <source>
        <dbReference type="ARBA" id="ARBA00022679"/>
    </source>
</evidence>
<dbReference type="InterPro" id="IPR029028">
    <property type="entry name" value="Alpha/beta_knot_MTases"/>
</dbReference>
<comment type="similarity">
    <text evidence="1">Belongs to the class IV-like SAM-binding methyltransferase superfamily. RNA methyltransferase TrmH family.</text>
</comment>
<dbReference type="InterPro" id="IPR013123">
    <property type="entry name" value="SpoU_subst-bd"/>
</dbReference>
<proteinExistence type="inferred from homology"/>
<dbReference type="RefSeq" id="WP_166032196.1">
    <property type="nucleotide sequence ID" value="NZ_CP048877.1"/>
</dbReference>
<evidence type="ECO:0000256" key="2">
    <source>
        <dbReference type="ARBA" id="ARBA00022603"/>
    </source>
</evidence>
<gene>
    <name evidence="4" type="primary">rlmB</name>
    <name evidence="4" type="ORF">G4V39_06740</name>
</gene>
<accession>A0A6G7PWB5</accession>
<dbReference type="GO" id="GO:0005829">
    <property type="term" value="C:cytosol"/>
    <property type="evidence" value="ECO:0007669"/>
    <property type="project" value="TreeGrafter"/>
</dbReference>
<dbReference type="PANTHER" id="PTHR46429:SF1">
    <property type="entry name" value="23S RRNA (GUANOSINE-2'-O-)-METHYLTRANSFERASE RLMB"/>
    <property type="match status" value="1"/>
</dbReference>
<dbReference type="PANTHER" id="PTHR46429">
    <property type="entry name" value="23S RRNA (GUANOSINE-2'-O-)-METHYLTRANSFERASE RLMB"/>
    <property type="match status" value="1"/>
</dbReference>
<dbReference type="InterPro" id="IPR029026">
    <property type="entry name" value="tRNA_m1G_MTases_N"/>
</dbReference>
<dbReference type="SUPFAM" id="SSF55315">
    <property type="entry name" value="L30e-like"/>
    <property type="match status" value="1"/>
</dbReference>
<dbReference type="AlphaFoldDB" id="A0A6G7PWB5"/>
<dbReference type="Gene3D" id="3.40.1280.10">
    <property type="match status" value="1"/>
</dbReference>
<sequence length="250" mass="27523">MAEVIWGYHPVLEALSARPGEVERIVVSQRHLRRHREIINRARRLGIPLEIRAQLPPLKAPHGGKVVHQGVVAYVATYRYATLEEIRNAWQKAEEPAFVLLLDQIIDPQNLGALIRSAEAAGVQGVIIPKHRSARVTATVEKASAGATEHVLVARVTNLVRTMEWLKGEGLWLVGAAPEGEKILYDLDLRGPVGIVVGSEGRGLRPLVAQSCDFLARIPMRGRLSSLNASVAGALFLFEVVRQRLAEERC</sequence>
<keyword evidence="2 4" id="KW-0489">Methyltransferase</keyword>
<name>A0A6G7PWB5_9BACT</name>
<dbReference type="Pfam" id="PF08032">
    <property type="entry name" value="SpoU_sub_bind"/>
    <property type="match status" value="1"/>
</dbReference>
<dbReference type="NCBIfam" id="TIGR00186">
    <property type="entry name" value="rRNA_methyl_3"/>
    <property type="match status" value="1"/>
</dbReference>
<dbReference type="KEGG" id="tav:G4V39_06740"/>
<dbReference type="Proteomes" id="UP000502179">
    <property type="component" value="Chromosome"/>
</dbReference>
<dbReference type="SUPFAM" id="SSF75217">
    <property type="entry name" value="alpha/beta knot"/>
    <property type="match status" value="1"/>
</dbReference>
<dbReference type="InterPro" id="IPR029064">
    <property type="entry name" value="Ribosomal_eL30-like_sf"/>
</dbReference>
<dbReference type="Gene3D" id="3.30.1330.30">
    <property type="match status" value="1"/>
</dbReference>
<dbReference type="CDD" id="cd18103">
    <property type="entry name" value="SpoU-like_RlmB"/>
    <property type="match status" value="1"/>
</dbReference>
<organism evidence="4 5">
    <name type="scientific">Thermosulfuriphilus ammonigenes</name>
    <dbReference type="NCBI Taxonomy" id="1936021"/>
    <lineage>
        <taxon>Bacteria</taxon>
        <taxon>Pseudomonadati</taxon>
        <taxon>Thermodesulfobacteriota</taxon>
        <taxon>Thermodesulfobacteria</taxon>
        <taxon>Thermodesulfobacteriales</taxon>
        <taxon>Thermodesulfobacteriaceae</taxon>
        <taxon>Thermosulfuriphilus</taxon>
    </lineage>
</organism>
<dbReference type="InterPro" id="IPR001537">
    <property type="entry name" value="SpoU_MeTrfase"/>
</dbReference>
<dbReference type="FunFam" id="3.40.1280.10:FF:000008">
    <property type="entry name" value="Group 3 RNA methyltransferase TrmH"/>
    <property type="match status" value="1"/>
</dbReference>
<dbReference type="GO" id="GO:0032259">
    <property type="term" value="P:methylation"/>
    <property type="evidence" value="ECO:0007669"/>
    <property type="project" value="UniProtKB-KW"/>
</dbReference>
<keyword evidence="3 4" id="KW-0808">Transferase</keyword>
<keyword evidence="5" id="KW-1185">Reference proteome</keyword>
<dbReference type="Pfam" id="PF00588">
    <property type="entry name" value="SpoU_methylase"/>
    <property type="match status" value="1"/>
</dbReference>
<protein>
    <submittedName>
        <fullName evidence="4">23S rRNA (Guanosine(2251)-2'-O)-methyltransferase RlmB</fullName>
    </submittedName>
</protein>
<evidence type="ECO:0000256" key="1">
    <source>
        <dbReference type="ARBA" id="ARBA00007228"/>
    </source>
</evidence>
<dbReference type="InterPro" id="IPR004441">
    <property type="entry name" value="rRNA_MeTrfase_TrmH"/>
</dbReference>
<dbReference type="EMBL" id="CP048877">
    <property type="protein sequence ID" value="QIJ71979.1"/>
    <property type="molecule type" value="Genomic_DNA"/>
</dbReference>
<dbReference type="GO" id="GO:0003723">
    <property type="term" value="F:RNA binding"/>
    <property type="evidence" value="ECO:0007669"/>
    <property type="project" value="InterPro"/>
</dbReference>